<keyword evidence="3" id="KW-1003">Cell membrane</keyword>
<feature type="transmembrane region" description="Helical" evidence="7">
    <location>
        <begin position="7"/>
        <end position="33"/>
    </location>
</feature>
<feature type="transmembrane region" description="Helical" evidence="7">
    <location>
        <begin position="144"/>
        <end position="163"/>
    </location>
</feature>
<feature type="transmembrane region" description="Helical" evidence="7">
    <location>
        <begin position="63"/>
        <end position="92"/>
    </location>
</feature>
<evidence type="ECO:0000256" key="3">
    <source>
        <dbReference type="ARBA" id="ARBA00022475"/>
    </source>
</evidence>
<organism evidence="9 10">
    <name type="scientific">Caloramator quimbayensis</name>
    <dbReference type="NCBI Taxonomy" id="1147123"/>
    <lineage>
        <taxon>Bacteria</taxon>
        <taxon>Bacillati</taxon>
        <taxon>Bacillota</taxon>
        <taxon>Clostridia</taxon>
        <taxon>Eubacteriales</taxon>
        <taxon>Clostridiaceae</taxon>
        <taxon>Caloramator</taxon>
    </lineage>
</organism>
<keyword evidence="2 7" id="KW-0813">Transport</keyword>
<dbReference type="CDD" id="cd06261">
    <property type="entry name" value="TM_PBP2"/>
    <property type="match status" value="1"/>
</dbReference>
<evidence type="ECO:0000256" key="7">
    <source>
        <dbReference type="RuleBase" id="RU363032"/>
    </source>
</evidence>
<evidence type="ECO:0000259" key="8">
    <source>
        <dbReference type="PROSITE" id="PS50928"/>
    </source>
</evidence>
<dbReference type="GO" id="GO:0055085">
    <property type="term" value="P:transmembrane transport"/>
    <property type="evidence" value="ECO:0007669"/>
    <property type="project" value="InterPro"/>
</dbReference>
<evidence type="ECO:0000256" key="1">
    <source>
        <dbReference type="ARBA" id="ARBA00004651"/>
    </source>
</evidence>
<dbReference type="Proteomes" id="UP000190105">
    <property type="component" value="Unassembled WGS sequence"/>
</dbReference>
<proteinExistence type="inferred from homology"/>
<sequence>MKKKDNITAYLFLMPVTVLFLIFSVIPIIYSLYLSFIMWNGFSINKKFVGFNNYVLLFSNNEFYHSFIITIVYTVLVTTLSIIIGMILAYLLNKNIRFRSLYRTMYFIPVITATAAAGVIWKYMFDSSQGIINKFLNFIHLPAVPWLSHPIWVIISISLVGVWKRIGFNMVIYISALQSISPLYYEACEIDGATKGQKFRYITVPLLKPTTLLLVIMSFIDSFQIFDQVYVMTNGGPMGASDVLGLYLYREGFKVGHLGYGSAIGWVIFAFIFAATLIQLKINRKGEEVY</sequence>
<feature type="transmembrane region" description="Helical" evidence="7">
    <location>
        <begin position="258"/>
        <end position="278"/>
    </location>
</feature>
<keyword evidence="6 7" id="KW-0472">Membrane</keyword>
<comment type="similarity">
    <text evidence="7">Belongs to the binding-protein-dependent transport system permease family.</text>
</comment>
<keyword evidence="9" id="KW-0762">Sugar transport</keyword>
<dbReference type="Gene3D" id="1.10.3720.10">
    <property type="entry name" value="MetI-like"/>
    <property type="match status" value="1"/>
</dbReference>
<dbReference type="AlphaFoldDB" id="A0A1T4XEI7"/>
<reference evidence="10" key="1">
    <citation type="submission" date="2017-02" db="EMBL/GenBank/DDBJ databases">
        <authorList>
            <person name="Varghese N."/>
            <person name="Submissions S."/>
        </authorList>
    </citation>
    <scope>NUCLEOTIDE SEQUENCE [LARGE SCALE GENOMIC DNA]</scope>
    <source>
        <strain evidence="10">USBA 833</strain>
    </source>
</reference>
<feature type="transmembrane region" description="Helical" evidence="7">
    <location>
        <begin position="206"/>
        <end position="226"/>
    </location>
</feature>
<dbReference type="EMBL" id="FUYH01000008">
    <property type="protein sequence ID" value="SKA87984.1"/>
    <property type="molecule type" value="Genomic_DNA"/>
</dbReference>
<accession>A0A1T4XEI7</accession>
<dbReference type="InterPro" id="IPR035906">
    <property type="entry name" value="MetI-like_sf"/>
</dbReference>
<evidence type="ECO:0000256" key="4">
    <source>
        <dbReference type="ARBA" id="ARBA00022692"/>
    </source>
</evidence>
<keyword evidence="10" id="KW-1185">Reference proteome</keyword>
<keyword evidence="4 7" id="KW-0812">Transmembrane</keyword>
<dbReference type="GO" id="GO:0005886">
    <property type="term" value="C:plasma membrane"/>
    <property type="evidence" value="ECO:0007669"/>
    <property type="project" value="UniProtKB-SubCell"/>
</dbReference>
<feature type="transmembrane region" description="Helical" evidence="7">
    <location>
        <begin position="104"/>
        <end position="124"/>
    </location>
</feature>
<protein>
    <submittedName>
        <fullName evidence="9">Multiple sugar transport system permease protein</fullName>
    </submittedName>
</protein>
<evidence type="ECO:0000313" key="9">
    <source>
        <dbReference type="EMBL" id="SKA87984.1"/>
    </source>
</evidence>
<evidence type="ECO:0000256" key="2">
    <source>
        <dbReference type="ARBA" id="ARBA00022448"/>
    </source>
</evidence>
<gene>
    <name evidence="9" type="ORF">SAMN05443428_10894</name>
</gene>
<dbReference type="PANTHER" id="PTHR30193:SF37">
    <property type="entry name" value="INNER MEMBRANE ABC TRANSPORTER PERMEASE PROTEIN YCJO"/>
    <property type="match status" value="1"/>
</dbReference>
<dbReference type="STRING" id="1147123.SAMN05443428_10894"/>
<dbReference type="RefSeq" id="WP_179122220.1">
    <property type="nucleotide sequence ID" value="NZ_FUYH01000008.1"/>
</dbReference>
<comment type="subcellular location">
    <subcellularLocation>
        <location evidence="1 7">Cell membrane</location>
        <topology evidence="1 7">Multi-pass membrane protein</topology>
    </subcellularLocation>
</comment>
<evidence type="ECO:0000256" key="5">
    <source>
        <dbReference type="ARBA" id="ARBA00022989"/>
    </source>
</evidence>
<dbReference type="Pfam" id="PF00528">
    <property type="entry name" value="BPD_transp_1"/>
    <property type="match status" value="1"/>
</dbReference>
<dbReference type="PANTHER" id="PTHR30193">
    <property type="entry name" value="ABC TRANSPORTER PERMEASE PROTEIN"/>
    <property type="match status" value="1"/>
</dbReference>
<name>A0A1T4XEI7_9CLOT</name>
<keyword evidence="5 7" id="KW-1133">Transmembrane helix</keyword>
<feature type="domain" description="ABC transmembrane type-1" evidence="8">
    <location>
        <begin position="67"/>
        <end position="279"/>
    </location>
</feature>
<evidence type="ECO:0000313" key="10">
    <source>
        <dbReference type="Proteomes" id="UP000190105"/>
    </source>
</evidence>
<dbReference type="InterPro" id="IPR051393">
    <property type="entry name" value="ABC_transporter_permease"/>
</dbReference>
<dbReference type="SUPFAM" id="SSF161098">
    <property type="entry name" value="MetI-like"/>
    <property type="match status" value="1"/>
</dbReference>
<dbReference type="PROSITE" id="PS50928">
    <property type="entry name" value="ABC_TM1"/>
    <property type="match status" value="1"/>
</dbReference>
<dbReference type="InterPro" id="IPR000515">
    <property type="entry name" value="MetI-like"/>
</dbReference>
<evidence type="ECO:0000256" key="6">
    <source>
        <dbReference type="ARBA" id="ARBA00023136"/>
    </source>
</evidence>